<gene>
    <name evidence="2" type="ORF">F3Y22_tig00112114pilonHSYRG00115</name>
</gene>
<feature type="compositionally biased region" description="Low complexity" evidence="1">
    <location>
        <begin position="63"/>
        <end position="93"/>
    </location>
</feature>
<organism evidence="2 3">
    <name type="scientific">Hibiscus syriacus</name>
    <name type="common">Rose of Sharon</name>
    <dbReference type="NCBI Taxonomy" id="106335"/>
    <lineage>
        <taxon>Eukaryota</taxon>
        <taxon>Viridiplantae</taxon>
        <taxon>Streptophyta</taxon>
        <taxon>Embryophyta</taxon>
        <taxon>Tracheophyta</taxon>
        <taxon>Spermatophyta</taxon>
        <taxon>Magnoliopsida</taxon>
        <taxon>eudicotyledons</taxon>
        <taxon>Gunneridae</taxon>
        <taxon>Pentapetalae</taxon>
        <taxon>rosids</taxon>
        <taxon>malvids</taxon>
        <taxon>Malvales</taxon>
        <taxon>Malvaceae</taxon>
        <taxon>Malvoideae</taxon>
        <taxon>Hibiscus</taxon>
    </lineage>
</organism>
<dbReference type="Pfam" id="PF07795">
    <property type="entry name" value="DUF1635"/>
    <property type="match status" value="1"/>
</dbReference>
<keyword evidence="3" id="KW-1185">Reference proteome</keyword>
<dbReference type="EMBL" id="VEPZ02001504">
    <property type="protein sequence ID" value="KAE8670661.1"/>
    <property type="molecule type" value="Genomic_DNA"/>
</dbReference>
<sequence length="179" mass="19754">MCCLSRENRRGKQYISTLVKKLKNPPIFSKGIWKIVSSQRCSQQDDEEETKLNHRQAQHETASFSGVSSSDDESNISLVSTPDSDSLPESSLPQEALKLAANRPLPEKGKLLLAVKDCRSPPAEPSLAGPLPQWQHPPPQLASIEIPPVSISSPKQQFVKQESFNDVNGCLSKKRSPEL</sequence>
<name>A0A6A2X6C3_HIBSY</name>
<dbReference type="PANTHER" id="PTHR33431:SF2">
    <property type="entry name" value="CAMP-DEPENDENT PROTEIN KINASE CATALYTIC SUBUNIT-LIKE"/>
    <property type="match status" value="1"/>
</dbReference>
<feature type="region of interest" description="Disordered" evidence="1">
    <location>
        <begin position="119"/>
        <end position="141"/>
    </location>
</feature>
<dbReference type="InterPro" id="IPR012862">
    <property type="entry name" value="DUF1635"/>
</dbReference>
<protein>
    <submittedName>
        <fullName evidence="2">Uncharacterized protein</fullName>
    </submittedName>
</protein>
<evidence type="ECO:0000313" key="2">
    <source>
        <dbReference type="EMBL" id="KAE8670661.1"/>
    </source>
</evidence>
<reference evidence="2" key="1">
    <citation type="submission" date="2019-09" db="EMBL/GenBank/DDBJ databases">
        <title>Draft genome information of white flower Hibiscus syriacus.</title>
        <authorList>
            <person name="Kim Y.-M."/>
        </authorList>
    </citation>
    <scope>NUCLEOTIDE SEQUENCE [LARGE SCALE GENOMIC DNA]</scope>
    <source>
        <strain evidence="2">YM2019G1</strain>
    </source>
</reference>
<comment type="caution">
    <text evidence="2">The sequence shown here is derived from an EMBL/GenBank/DDBJ whole genome shotgun (WGS) entry which is preliminary data.</text>
</comment>
<evidence type="ECO:0000313" key="3">
    <source>
        <dbReference type="Proteomes" id="UP000436088"/>
    </source>
</evidence>
<dbReference type="AlphaFoldDB" id="A0A6A2X6C3"/>
<proteinExistence type="predicted"/>
<dbReference type="Proteomes" id="UP000436088">
    <property type="component" value="Unassembled WGS sequence"/>
</dbReference>
<evidence type="ECO:0000256" key="1">
    <source>
        <dbReference type="SAM" id="MobiDB-lite"/>
    </source>
</evidence>
<dbReference type="PANTHER" id="PTHR33431">
    <property type="entry name" value="ENABLED-LIKE PROTEIN (DUF1635)"/>
    <property type="match status" value="1"/>
</dbReference>
<feature type="region of interest" description="Disordered" evidence="1">
    <location>
        <begin position="44"/>
        <end position="94"/>
    </location>
</feature>
<accession>A0A6A2X6C3</accession>